<dbReference type="PROSITE" id="PS51186">
    <property type="entry name" value="GNAT"/>
    <property type="match status" value="1"/>
</dbReference>
<protein>
    <submittedName>
        <fullName evidence="2">GNAT family N-acetyltransferase</fullName>
    </submittedName>
</protein>
<organism evidence="2 3">
    <name type="scientific">Winogradskyella echinorum</name>
    <dbReference type="NCBI Taxonomy" id="538189"/>
    <lineage>
        <taxon>Bacteria</taxon>
        <taxon>Pseudomonadati</taxon>
        <taxon>Bacteroidota</taxon>
        <taxon>Flavobacteriia</taxon>
        <taxon>Flavobacteriales</taxon>
        <taxon>Flavobacteriaceae</taxon>
        <taxon>Winogradskyella</taxon>
    </lineage>
</organism>
<dbReference type="SUPFAM" id="SSF55729">
    <property type="entry name" value="Acyl-CoA N-acyltransferases (Nat)"/>
    <property type="match status" value="1"/>
</dbReference>
<keyword evidence="3" id="KW-1185">Reference proteome</keyword>
<dbReference type="EMBL" id="JACOME010000008">
    <property type="protein sequence ID" value="MBC3848059.1"/>
    <property type="molecule type" value="Genomic_DNA"/>
</dbReference>
<evidence type="ECO:0000313" key="2">
    <source>
        <dbReference type="EMBL" id="MBC3848059.1"/>
    </source>
</evidence>
<dbReference type="InterPro" id="IPR000182">
    <property type="entry name" value="GNAT_dom"/>
</dbReference>
<dbReference type="CDD" id="cd04301">
    <property type="entry name" value="NAT_SF"/>
    <property type="match status" value="1"/>
</dbReference>
<evidence type="ECO:0000313" key="3">
    <source>
        <dbReference type="Proteomes" id="UP000607435"/>
    </source>
</evidence>
<reference evidence="2 3" key="1">
    <citation type="submission" date="2020-08" db="EMBL/GenBank/DDBJ databases">
        <title>Winogradskyella ouciana sp. nov., isolated from the hadal seawater of the Mariana Trench.</title>
        <authorList>
            <person name="He X."/>
        </authorList>
    </citation>
    <scope>NUCLEOTIDE SEQUENCE [LARGE SCALE GENOMIC DNA]</scope>
    <source>
        <strain evidence="2 3">KCTC 22026</strain>
    </source>
</reference>
<dbReference type="Proteomes" id="UP000607435">
    <property type="component" value="Unassembled WGS sequence"/>
</dbReference>
<name>A0ABR6Y5W2_9FLAO</name>
<dbReference type="Pfam" id="PF00583">
    <property type="entry name" value="Acetyltransf_1"/>
    <property type="match status" value="1"/>
</dbReference>
<proteinExistence type="predicted"/>
<dbReference type="Gene3D" id="3.40.630.30">
    <property type="match status" value="1"/>
</dbReference>
<comment type="caution">
    <text evidence="2">The sequence shown here is derived from an EMBL/GenBank/DDBJ whole genome shotgun (WGS) entry which is preliminary data.</text>
</comment>
<feature type="domain" description="N-acetyltransferase" evidence="1">
    <location>
        <begin position="1"/>
        <end position="145"/>
    </location>
</feature>
<evidence type="ECO:0000259" key="1">
    <source>
        <dbReference type="PROSITE" id="PS51186"/>
    </source>
</evidence>
<gene>
    <name evidence="2" type="ORF">H6H04_16810</name>
</gene>
<dbReference type="InterPro" id="IPR016181">
    <property type="entry name" value="Acyl_CoA_acyltransferase"/>
</dbReference>
<sequence length="145" mass="16975">MTIIKAHIDHLEDLVLLFDGYRQFYKQPTNKDGARQFLIERFKNKDAVIYMAYIEDKAVGFTQLYPLLSSVSMQPMYLLNDLFIDSNYREQGIGEALIIKAKQLCIKENNKGLAIQTAFDNPAQHLYQRLDFVKDPDMHFFWTTT</sequence>
<accession>A0ABR6Y5W2</accession>